<sequence>MVNIPKDSPIPLIEFELTAFKNALALQSSSSNSKRVLMFPYNLDPIINRLIRVLASRLQLKSTLVGNYPWEVVLIYGGNDNRGEQDQITLEDVIVAKSLGVSGSQQTREIEAQPSTSSVPSSILAALDLPTKKGDGGVESHLKPSTSSTKSFESGEQPPDSNVEQSAHGKQKGEIKLMESTSLINLEEYTLPSLSAYSSFSDSMMAEKLSMSKTGISSPPMNLDETTFQSFSDDPSPPDSMMKEKLSMSKSGKSSPAMNLEKTTFASLSDDPASPKVTSTPQERTYTIEKPPKESSWTEDWGSHEVILLPSGYMSNIAPELLSVLTDRVPGTVCYCDKRANNSSFQL</sequence>
<reference evidence="2 3" key="1">
    <citation type="journal article" date="2024" name="Insects">
        <title>An Improved Chromosome-Level Genome Assembly of the Firefly Pyrocoelia pectoralis.</title>
        <authorList>
            <person name="Fu X."/>
            <person name="Meyer-Rochow V.B."/>
            <person name="Ballantyne L."/>
            <person name="Zhu X."/>
        </authorList>
    </citation>
    <scope>NUCLEOTIDE SEQUENCE [LARGE SCALE GENOMIC DNA]</scope>
    <source>
        <strain evidence="2">XCY_ONT2</strain>
    </source>
</reference>
<feature type="compositionally biased region" description="Low complexity" evidence="1">
    <location>
        <begin position="248"/>
        <end position="258"/>
    </location>
</feature>
<gene>
    <name evidence="2" type="ORF">RI129_011586</name>
</gene>
<organism evidence="2 3">
    <name type="scientific">Pyrocoelia pectoralis</name>
    <dbReference type="NCBI Taxonomy" id="417401"/>
    <lineage>
        <taxon>Eukaryota</taxon>
        <taxon>Metazoa</taxon>
        <taxon>Ecdysozoa</taxon>
        <taxon>Arthropoda</taxon>
        <taxon>Hexapoda</taxon>
        <taxon>Insecta</taxon>
        <taxon>Pterygota</taxon>
        <taxon>Neoptera</taxon>
        <taxon>Endopterygota</taxon>
        <taxon>Coleoptera</taxon>
        <taxon>Polyphaga</taxon>
        <taxon>Elateriformia</taxon>
        <taxon>Elateroidea</taxon>
        <taxon>Lampyridae</taxon>
        <taxon>Lampyrinae</taxon>
        <taxon>Pyrocoelia</taxon>
    </lineage>
</organism>
<evidence type="ECO:0000256" key="1">
    <source>
        <dbReference type="SAM" id="MobiDB-lite"/>
    </source>
</evidence>
<dbReference type="EMBL" id="JAVRBK010000009">
    <property type="protein sequence ID" value="KAK5639094.1"/>
    <property type="molecule type" value="Genomic_DNA"/>
</dbReference>
<keyword evidence="3" id="KW-1185">Reference proteome</keyword>
<feature type="region of interest" description="Disordered" evidence="1">
    <location>
        <begin position="134"/>
        <end position="173"/>
    </location>
</feature>
<dbReference type="AlphaFoldDB" id="A0AAN7V937"/>
<feature type="compositionally biased region" description="Polar residues" evidence="1">
    <location>
        <begin position="211"/>
        <end position="231"/>
    </location>
</feature>
<dbReference type="Proteomes" id="UP001329430">
    <property type="component" value="Chromosome 9"/>
</dbReference>
<feature type="compositionally biased region" description="Polar residues" evidence="1">
    <location>
        <begin position="276"/>
        <end position="285"/>
    </location>
</feature>
<feature type="region of interest" description="Disordered" evidence="1">
    <location>
        <begin position="211"/>
        <end position="285"/>
    </location>
</feature>
<accession>A0AAN7V937</accession>
<evidence type="ECO:0000313" key="3">
    <source>
        <dbReference type="Proteomes" id="UP001329430"/>
    </source>
</evidence>
<proteinExistence type="predicted"/>
<evidence type="ECO:0000313" key="2">
    <source>
        <dbReference type="EMBL" id="KAK5639094.1"/>
    </source>
</evidence>
<comment type="caution">
    <text evidence="2">The sequence shown here is derived from an EMBL/GenBank/DDBJ whole genome shotgun (WGS) entry which is preliminary data.</text>
</comment>
<protein>
    <submittedName>
        <fullName evidence="2">Uncharacterized protein</fullName>
    </submittedName>
</protein>
<feature type="compositionally biased region" description="Polar residues" evidence="1">
    <location>
        <begin position="143"/>
        <end position="165"/>
    </location>
</feature>
<name>A0AAN7V937_9COLE</name>